<reference evidence="3 4" key="1">
    <citation type="submission" date="2017-06" db="EMBL/GenBank/DDBJ databases">
        <title>Ant-infecting Ophiocordyceps genomes reveal a high diversity of potential behavioral manipulation genes and a possible major role for enterotoxins.</title>
        <authorList>
            <person name="De Bekker C."/>
            <person name="Evans H.C."/>
            <person name="Brachmann A."/>
            <person name="Hughes D.P."/>
        </authorList>
    </citation>
    <scope>NUCLEOTIDE SEQUENCE [LARGE SCALE GENOMIC DNA]</scope>
    <source>
        <strain evidence="3 4">1348a</strain>
    </source>
</reference>
<name>A0A2C5YEH4_9HYPO</name>
<feature type="region of interest" description="Disordered" evidence="2">
    <location>
        <begin position="1"/>
        <end position="29"/>
    </location>
</feature>
<comment type="caution">
    <text evidence="3">The sequence shown here is derived from an EMBL/GenBank/DDBJ whole genome shotgun (WGS) entry which is preliminary data.</text>
</comment>
<accession>A0A2C5YEH4</accession>
<comment type="similarity">
    <text evidence="1">Belongs to the STK19 family.</text>
</comment>
<dbReference type="AlphaFoldDB" id="A0A2C5YEH4"/>
<evidence type="ECO:0000313" key="3">
    <source>
        <dbReference type="EMBL" id="PHH67127.1"/>
    </source>
</evidence>
<dbReference type="PANTHER" id="PTHR15243">
    <property type="entry name" value="SERINE/THREONINE-PROTEIN KINASE 19"/>
    <property type="match status" value="1"/>
</dbReference>
<dbReference type="InterPro" id="IPR018865">
    <property type="entry name" value="STK19-like"/>
</dbReference>
<dbReference type="OrthoDB" id="3980126at2759"/>
<protein>
    <submittedName>
        <fullName evidence="3">Uncharacterized protein</fullName>
    </submittedName>
</protein>
<evidence type="ECO:0000313" key="4">
    <source>
        <dbReference type="Proteomes" id="UP000224854"/>
    </source>
</evidence>
<dbReference type="Proteomes" id="UP000224854">
    <property type="component" value="Unassembled WGS sequence"/>
</dbReference>
<evidence type="ECO:0000256" key="1">
    <source>
        <dbReference type="ARBA" id="ARBA00093458"/>
    </source>
</evidence>
<sequence>MPRQSGSIWKSSHGVNKSRRAKATGASHAGRKEKAYKDLFADGLTDAGTAQLLEDDLTLRDVVQAMRHIRRHMFVALPASGLAWSTRTSEVLHYRAAMPPLVAPGHVHAVLARTAPTRLEREMAELVTKGTLRRIRVDRGHGRDNGTGGGEALVEAADLERLVKACPGVGRQTADAFVALLRAKPGAQAMDAASDGSLTDAQANELLRAGFLTSDATRRTRQETLGMRPEDRTTLTSLQSVSRFASGTLSAVGGHDALHLAGGSGGGIGPSPPAGHVRIAVPGHGRFTKLADAAVDWLRDALGCTRWGEAPEQWLRERFEAGQGMRSPRWKDFWGLDWAWLLGHAVGLGAVELFDTGSVGRGVRALGG</sequence>
<dbReference type="GO" id="GO:0046579">
    <property type="term" value="P:positive regulation of Ras protein signal transduction"/>
    <property type="evidence" value="ECO:0007669"/>
    <property type="project" value="TreeGrafter"/>
</dbReference>
<dbReference type="EMBL" id="NJEU01001453">
    <property type="protein sequence ID" value="PHH67127.1"/>
    <property type="molecule type" value="Genomic_DNA"/>
</dbReference>
<proteinExistence type="inferred from homology"/>
<organism evidence="3 4">
    <name type="scientific">Ophiocordyceps australis</name>
    <dbReference type="NCBI Taxonomy" id="1399860"/>
    <lineage>
        <taxon>Eukaryota</taxon>
        <taxon>Fungi</taxon>
        <taxon>Dikarya</taxon>
        <taxon>Ascomycota</taxon>
        <taxon>Pezizomycotina</taxon>
        <taxon>Sordariomycetes</taxon>
        <taxon>Hypocreomycetidae</taxon>
        <taxon>Hypocreales</taxon>
        <taxon>Ophiocordycipitaceae</taxon>
        <taxon>Ophiocordyceps</taxon>
    </lineage>
</organism>
<feature type="compositionally biased region" description="Polar residues" evidence="2">
    <location>
        <begin position="1"/>
        <end position="15"/>
    </location>
</feature>
<gene>
    <name evidence="3" type="ORF">CDD82_1499</name>
</gene>
<dbReference type="PANTHER" id="PTHR15243:SF0">
    <property type="entry name" value="SERINE_THREONINE-PROTEIN KINASE 19"/>
    <property type="match status" value="1"/>
</dbReference>
<dbReference type="Pfam" id="PF10494">
    <property type="entry name" value="Stk19"/>
    <property type="match status" value="1"/>
</dbReference>
<keyword evidence="4" id="KW-1185">Reference proteome</keyword>
<evidence type="ECO:0000256" key="2">
    <source>
        <dbReference type="SAM" id="MobiDB-lite"/>
    </source>
</evidence>